<dbReference type="Proteomes" id="UP000494165">
    <property type="component" value="Unassembled WGS sequence"/>
</dbReference>
<feature type="transmembrane region" description="Helical" evidence="6">
    <location>
        <begin position="307"/>
        <end position="332"/>
    </location>
</feature>
<keyword evidence="6" id="KW-1133">Transmembrane helix</keyword>
<feature type="transmembrane region" description="Helical" evidence="6">
    <location>
        <begin position="358"/>
        <end position="378"/>
    </location>
</feature>
<dbReference type="PANTHER" id="PTHR47154">
    <property type="entry name" value="G-PROTEIN COUPLED RECEPTOR MTH-RELATED"/>
    <property type="match status" value="1"/>
</dbReference>
<feature type="transmembrane region" description="Helical" evidence="6">
    <location>
        <begin position="428"/>
        <end position="450"/>
    </location>
</feature>
<evidence type="ECO:0000256" key="5">
    <source>
        <dbReference type="ARBA" id="ARBA00023224"/>
    </source>
</evidence>
<reference evidence="8 9" key="1">
    <citation type="submission" date="2020-04" db="EMBL/GenBank/DDBJ databases">
        <authorList>
            <person name="Alioto T."/>
            <person name="Alioto T."/>
            <person name="Gomez Garrido J."/>
        </authorList>
    </citation>
    <scope>NUCLEOTIDE SEQUENCE [LARGE SCALE GENOMIC DNA]</scope>
</reference>
<evidence type="ECO:0000313" key="8">
    <source>
        <dbReference type="EMBL" id="CAB3378835.1"/>
    </source>
</evidence>
<gene>
    <name evidence="8" type="ORF">CLODIP_2_CD00542</name>
</gene>
<keyword evidence="6" id="KW-0472">Membrane</keyword>
<evidence type="ECO:0000313" key="9">
    <source>
        <dbReference type="Proteomes" id="UP000494165"/>
    </source>
</evidence>
<comment type="subcellular location">
    <subcellularLocation>
        <location evidence="1">Membrane</location>
        <topology evidence="1">Multi-pass membrane protein</topology>
    </subcellularLocation>
</comment>
<dbReference type="GO" id="GO:0008528">
    <property type="term" value="F:G protein-coupled peptide receptor activity"/>
    <property type="evidence" value="ECO:0007669"/>
    <property type="project" value="TreeGrafter"/>
</dbReference>
<evidence type="ECO:0000256" key="3">
    <source>
        <dbReference type="ARBA" id="ARBA00023040"/>
    </source>
</evidence>
<keyword evidence="4" id="KW-0675">Receptor</keyword>
<dbReference type="Gene3D" id="1.20.1070.10">
    <property type="entry name" value="Rhodopsin 7-helix transmembrane proteins"/>
    <property type="match status" value="1"/>
</dbReference>
<keyword evidence="7" id="KW-0732">Signal</keyword>
<evidence type="ECO:0000256" key="6">
    <source>
        <dbReference type="SAM" id="Phobius"/>
    </source>
</evidence>
<sequence>MKASVFTLVLILGLALGNDLCKEELRMNVQGKVLQEYGILETKNDSYPAGMFWKDDQAEGHWWVCPCLLAPCIRICDKEFAEEIIGDSIGFKPVTHFLWKEIIETDTPPIEFFKQIRNAKCDGVFEILKKEDVRILSSGKMRLKDKSKLYGAEHYCIHQMEGINSIHIVNCAEEEVEEEQFPVEYHIYLYISLLSSIFLIFTVLAYTFSPQIESFHRKCVIFYAANQAASHFTMTLNFYFFMNGLARALCILIGREEKKLKYLNSICVSFLGFIGLYSHLASMFWLNIMCINIFFTYKGVLRKGRNYFALFASYAICASIPIVAVALIFNLIDNETSIFNPKMGKNGICWMNSLDAEWIYSFGPGLILLVANVCWLSATCARGEPVRTTEETNQTMPQEKERRRTYFILTLLAFINEANSFFFDSKIVAIFCASRGVLIFLLLVCADKYVRKSLSSRFCKGQRAQVI</sequence>
<feature type="transmembrane region" description="Helical" evidence="6">
    <location>
        <begin position="220"/>
        <end position="242"/>
    </location>
</feature>
<keyword evidence="3" id="KW-0297">G-protein coupled receptor</keyword>
<keyword evidence="9" id="KW-1185">Reference proteome</keyword>
<evidence type="ECO:0008006" key="10">
    <source>
        <dbReference type="Google" id="ProtNLM"/>
    </source>
</evidence>
<keyword evidence="5" id="KW-0807">Transducer</keyword>
<dbReference type="InterPro" id="IPR036272">
    <property type="entry name" value="Methuselah_N_sf"/>
</dbReference>
<dbReference type="OrthoDB" id="6134459at2759"/>
<evidence type="ECO:0000256" key="4">
    <source>
        <dbReference type="ARBA" id="ARBA00023170"/>
    </source>
</evidence>
<dbReference type="AlphaFoldDB" id="A0A8S1DCC2"/>
<evidence type="ECO:0000256" key="1">
    <source>
        <dbReference type="ARBA" id="ARBA00004141"/>
    </source>
</evidence>
<feature type="transmembrane region" description="Helical" evidence="6">
    <location>
        <begin position="262"/>
        <end position="295"/>
    </location>
</feature>
<protein>
    <recommendedName>
        <fullName evidence="10">G-protein coupled receptors family 2 profile 2 domain-containing protein</fullName>
    </recommendedName>
</protein>
<organism evidence="8 9">
    <name type="scientific">Cloeon dipterum</name>
    <dbReference type="NCBI Taxonomy" id="197152"/>
    <lineage>
        <taxon>Eukaryota</taxon>
        <taxon>Metazoa</taxon>
        <taxon>Ecdysozoa</taxon>
        <taxon>Arthropoda</taxon>
        <taxon>Hexapoda</taxon>
        <taxon>Insecta</taxon>
        <taxon>Pterygota</taxon>
        <taxon>Palaeoptera</taxon>
        <taxon>Ephemeroptera</taxon>
        <taxon>Pisciforma</taxon>
        <taxon>Baetidae</taxon>
        <taxon>Cloeon</taxon>
    </lineage>
</organism>
<feature type="transmembrane region" description="Helical" evidence="6">
    <location>
        <begin position="405"/>
        <end position="422"/>
    </location>
</feature>
<name>A0A8S1DCC2_9INSE</name>
<evidence type="ECO:0000256" key="7">
    <source>
        <dbReference type="SAM" id="SignalP"/>
    </source>
</evidence>
<feature type="transmembrane region" description="Helical" evidence="6">
    <location>
        <begin position="187"/>
        <end position="208"/>
    </location>
</feature>
<comment type="caution">
    <text evidence="8">The sequence shown here is derived from an EMBL/GenBank/DDBJ whole genome shotgun (WGS) entry which is preliminary data.</text>
</comment>
<evidence type="ECO:0000256" key="2">
    <source>
        <dbReference type="ARBA" id="ARBA00008979"/>
    </source>
</evidence>
<feature type="signal peptide" evidence="7">
    <location>
        <begin position="1"/>
        <end position="17"/>
    </location>
</feature>
<dbReference type="GO" id="GO:0005886">
    <property type="term" value="C:plasma membrane"/>
    <property type="evidence" value="ECO:0007669"/>
    <property type="project" value="TreeGrafter"/>
</dbReference>
<feature type="chain" id="PRO_5035774314" description="G-protein coupled receptors family 2 profile 2 domain-containing protein" evidence="7">
    <location>
        <begin position="18"/>
        <end position="467"/>
    </location>
</feature>
<dbReference type="SUPFAM" id="SSF63877">
    <property type="entry name" value="Methuselah ectodomain"/>
    <property type="match status" value="1"/>
</dbReference>
<proteinExistence type="inferred from homology"/>
<dbReference type="EMBL" id="CADEPI010000173">
    <property type="protein sequence ID" value="CAB3378835.1"/>
    <property type="molecule type" value="Genomic_DNA"/>
</dbReference>
<dbReference type="PANTHER" id="PTHR47154:SF2">
    <property type="entry name" value="G-PROTEIN COUPLED RECEPTOR MTH-RELATED"/>
    <property type="match status" value="1"/>
</dbReference>
<accession>A0A8S1DCC2</accession>
<dbReference type="InterPro" id="IPR051384">
    <property type="entry name" value="Mth_GPCR"/>
</dbReference>
<comment type="similarity">
    <text evidence="2">Belongs to the G-protein coupled receptor 2 family. Mth subfamily.</text>
</comment>
<keyword evidence="6" id="KW-0812">Transmembrane</keyword>